<dbReference type="EMBL" id="JAJJMO010000001">
    <property type="protein sequence ID" value="MCC9074253.1"/>
    <property type="molecule type" value="Genomic_DNA"/>
</dbReference>
<dbReference type="Proteomes" id="UP001430919">
    <property type="component" value="Unassembled WGS sequence"/>
</dbReference>
<evidence type="ECO:0000313" key="1">
    <source>
        <dbReference type="EMBL" id="MCC9074253.1"/>
    </source>
</evidence>
<accession>A0ABS8MZQ4</accession>
<sequence>MKKNILWFLVLILIFSCNGNKENNLNSEKTHIKTESEKIKNDLKSSDKIVFGEDKKEINAFLKRIYKINDEVVIDIDFVQIKYENVDEKIIINKNSKIRTYKVDSNTLIYSKDCKTLNKDELFKNRDKIEHDKSTVLVGEAEDGKMKSLNFGCYD</sequence>
<proteinExistence type="predicted"/>
<evidence type="ECO:0000313" key="2">
    <source>
        <dbReference type="Proteomes" id="UP001430919"/>
    </source>
</evidence>
<dbReference type="RefSeq" id="WP_229991072.1">
    <property type="nucleotide sequence ID" value="NZ_JAJJMO010000001.1"/>
</dbReference>
<gene>
    <name evidence="1" type="ORF">LNQ49_21920</name>
</gene>
<keyword evidence="2" id="KW-1185">Reference proteome</keyword>
<protein>
    <recommendedName>
        <fullName evidence="3">Intein N-terminal splicing region</fullName>
    </recommendedName>
</protein>
<name>A0ABS8MZQ4_9FLAO</name>
<evidence type="ECO:0008006" key="3">
    <source>
        <dbReference type="Google" id="ProtNLM"/>
    </source>
</evidence>
<reference evidence="1" key="1">
    <citation type="submission" date="2021-11" db="EMBL/GenBank/DDBJ databases">
        <title>Description of novel Flavobacterium species.</title>
        <authorList>
            <person name="Saticioglu I.B."/>
            <person name="Ay H."/>
            <person name="Altun S."/>
            <person name="Duman M."/>
        </authorList>
    </citation>
    <scope>NUCLEOTIDE SEQUENCE</scope>
    <source>
        <strain evidence="1">F-65</strain>
    </source>
</reference>
<comment type="caution">
    <text evidence="1">The sequence shown here is derived from an EMBL/GenBank/DDBJ whole genome shotgun (WGS) entry which is preliminary data.</text>
</comment>
<organism evidence="1 2">
    <name type="scientific">Flavobacterium pisciphilum</name>
    <dbReference type="NCBI Taxonomy" id="2893755"/>
    <lineage>
        <taxon>Bacteria</taxon>
        <taxon>Pseudomonadati</taxon>
        <taxon>Bacteroidota</taxon>
        <taxon>Flavobacteriia</taxon>
        <taxon>Flavobacteriales</taxon>
        <taxon>Flavobacteriaceae</taxon>
        <taxon>Flavobacterium</taxon>
    </lineage>
</organism>
<dbReference type="PROSITE" id="PS51257">
    <property type="entry name" value="PROKAR_LIPOPROTEIN"/>
    <property type="match status" value="1"/>
</dbReference>